<gene>
    <name evidence="3" type="primary">LOC101846327</name>
</gene>
<feature type="transmembrane region" description="Helical" evidence="1">
    <location>
        <begin position="84"/>
        <end position="111"/>
    </location>
</feature>
<accession>A0ABM0KA53</accession>
<feature type="transmembrane region" description="Helical" evidence="1">
    <location>
        <begin position="51"/>
        <end position="72"/>
    </location>
</feature>
<dbReference type="GeneID" id="101846327"/>
<dbReference type="RefSeq" id="XP_005112614.1">
    <property type="nucleotide sequence ID" value="XM_005112557.3"/>
</dbReference>
<organism evidence="2 3">
    <name type="scientific">Aplysia californica</name>
    <name type="common">California sea hare</name>
    <dbReference type="NCBI Taxonomy" id="6500"/>
    <lineage>
        <taxon>Eukaryota</taxon>
        <taxon>Metazoa</taxon>
        <taxon>Spiralia</taxon>
        <taxon>Lophotrochozoa</taxon>
        <taxon>Mollusca</taxon>
        <taxon>Gastropoda</taxon>
        <taxon>Heterobranchia</taxon>
        <taxon>Euthyneura</taxon>
        <taxon>Tectipleura</taxon>
        <taxon>Aplysiida</taxon>
        <taxon>Aplysioidea</taxon>
        <taxon>Aplysiidae</taxon>
        <taxon>Aplysia</taxon>
    </lineage>
</organism>
<name>A0ABM0KA53_APLCA</name>
<sequence>MASTEARSPVTPRPQSCPYQEYVTQQQRTLASRANFSKEVRDGQRLWRQMMMGFMCAGFVGLVMLVLGTIFISEAVRTLKQQPITVMLCVMGIVFGIIILVGTFILGRVLISRKWIRCQGRQATPASQCFHTCSVIYSPSLDQLGASESMLEPPPSYDSVVPGAGREVSCEVVTVGETGQDGVGEALTMVLPPKYSEVTKPLPEYTEEEEKEEEVVVVVADAVPPYKETESEGAPA</sequence>
<evidence type="ECO:0000313" key="2">
    <source>
        <dbReference type="Proteomes" id="UP000694888"/>
    </source>
</evidence>
<keyword evidence="1" id="KW-1133">Transmembrane helix</keyword>
<reference evidence="3" key="1">
    <citation type="submission" date="2025-08" db="UniProtKB">
        <authorList>
            <consortium name="RefSeq"/>
        </authorList>
    </citation>
    <scope>IDENTIFICATION</scope>
</reference>
<proteinExistence type="predicted"/>
<keyword evidence="1" id="KW-0472">Membrane</keyword>
<keyword evidence="2" id="KW-1185">Reference proteome</keyword>
<evidence type="ECO:0000256" key="1">
    <source>
        <dbReference type="SAM" id="Phobius"/>
    </source>
</evidence>
<protein>
    <submittedName>
        <fullName evidence="3">Uncharacterized protein LOC101846327</fullName>
    </submittedName>
</protein>
<dbReference type="Proteomes" id="UP000694888">
    <property type="component" value="Unplaced"/>
</dbReference>
<keyword evidence="1" id="KW-0812">Transmembrane</keyword>
<evidence type="ECO:0000313" key="3">
    <source>
        <dbReference type="RefSeq" id="XP_005112614.1"/>
    </source>
</evidence>